<reference evidence="4" key="1">
    <citation type="submission" date="2022-07" db="EMBL/GenBank/DDBJ databases">
        <title>Genome Sequence of Leucocoprinus birnbaumii.</title>
        <authorList>
            <person name="Buettner E."/>
        </authorList>
    </citation>
    <scope>NUCLEOTIDE SEQUENCE</scope>
    <source>
        <strain evidence="4">VT141</strain>
    </source>
</reference>
<evidence type="ECO:0000256" key="2">
    <source>
        <dbReference type="SAM" id="MobiDB-lite"/>
    </source>
</evidence>
<feature type="compositionally biased region" description="Basic residues" evidence="2">
    <location>
        <begin position="498"/>
        <end position="510"/>
    </location>
</feature>
<dbReference type="PANTHER" id="PTHR10039:SF14">
    <property type="entry name" value="NACHT DOMAIN-CONTAINING PROTEIN"/>
    <property type="match status" value="1"/>
</dbReference>
<dbReference type="EMBL" id="JANIEX010000642">
    <property type="protein sequence ID" value="KAJ3564651.1"/>
    <property type="molecule type" value="Genomic_DNA"/>
</dbReference>
<evidence type="ECO:0000259" key="3">
    <source>
        <dbReference type="Pfam" id="PF24883"/>
    </source>
</evidence>
<dbReference type="PANTHER" id="PTHR10039">
    <property type="entry name" value="AMELOGENIN"/>
    <property type="match status" value="1"/>
</dbReference>
<feature type="region of interest" description="Disordered" evidence="2">
    <location>
        <begin position="380"/>
        <end position="525"/>
    </location>
</feature>
<dbReference type="Gene3D" id="3.40.50.300">
    <property type="entry name" value="P-loop containing nucleotide triphosphate hydrolases"/>
    <property type="match status" value="1"/>
</dbReference>
<feature type="domain" description="Nephrocystin 3-like N-terminal" evidence="3">
    <location>
        <begin position="600"/>
        <end position="751"/>
    </location>
</feature>
<evidence type="ECO:0000313" key="5">
    <source>
        <dbReference type="Proteomes" id="UP001213000"/>
    </source>
</evidence>
<organism evidence="4 5">
    <name type="scientific">Leucocoprinus birnbaumii</name>
    <dbReference type="NCBI Taxonomy" id="56174"/>
    <lineage>
        <taxon>Eukaryota</taxon>
        <taxon>Fungi</taxon>
        <taxon>Dikarya</taxon>
        <taxon>Basidiomycota</taxon>
        <taxon>Agaricomycotina</taxon>
        <taxon>Agaricomycetes</taxon>
        <taxon>Agaricomycetidae</taxon>
        <taxon>Agaricales</taxon>
        <taxon>Agaricineae</taxon>
        <taxon>Agaricaceae</taxon>
        <taxon>Leucocoprinus</taxon>
    </lineage>
</organism>
<keyword evidence="5" id="KW-1185">Reference proteome</keyword>
<dbReference type="AlphaFoldDB" id="A0AAD5YNE3"/>
<feature type="compositionally biased region" description="Basic and acidic residues" evidence="2">
    <location>
        <begin position="459"/>
        <end position="475"/>
    </location>
</feature>
<keyword evidence="1" id="KW-0677">Repeat</keyword>
<comment type="caution">
    <text evidence="4">The sequence shown here is derived from an EMBL/GenBank/DDBJ whole genome shotgun (WGS) entry which is preliminary data.</text>
</comment>
<dbReference type="Pfam" id="PF24883">
    <property type="entry name" value="NPHP3_N"/>
    <property type="match status" value="1"/>
</dbReference>
<protein>
    <recommendedName>
        <fullName evidence="3">Nephrocystin 3-like N-terminal domain-containing protein</fullName>
    </recommendedName>
</protein>
<proteinExistence type="predicted"/>
<dbReference type="Proteomes" id="UP001213000">
    <property type="component" value="Unassembled WGS sequence"/>
</dbReference>
<dbReference type="SUPFAM" id="SSF52540">
    <property type="entry name" value="P-loop containing nucleoside triphosphate hydrolases"/>
    <property type="match status" value="1"/>
</dbReference>
<accession>A0AAD5YNE3</accession>
<feature type="compositionally biased region" description="Low complexity" evidence="2">
    <location>
        <begin position="385"/>
        <end position="399"/>
    </location>
</feature>
<feature type="compositionally biased region" description="Polar residues" evidence="2">
    <location>
        <begin position="512"/>
        <end position="525"/>
    </location>
</feature>
<sequence length="1140" mass="127852">MSGGGSTASGTSSLPATSTLLLPQIVEEDDDFAKALGAGTPIHVIEYYHRVTGEVILYPNGPPIPPEHSVDDGLSPTSDRRYDKAKRRAQWHLASWKFRGTRMLKENASRVQDQFRLLFTTASDSGSLVDGFDDTLSWGCAGPDEYDKELGKWRRRNSDRDHELWPYANPPGEIDLLACQITPFSAMLGPTYCTELQAPERHRREDNRLSVSTLCASPMSLKLAHVDEDDNSIWSHEVLSHREALRSTSRFTLPPPAYSSHAEFVQCGDIVETHPRKPGNRTSCGLQPLFRPGSCTLGEVTVEGEVEVEEVLNEPVESDLVTAVSISAPAVDRETLSEALGPSIVHMRDNPSYDTTVIISTDLVTGNPGMPHNCKVKALDKRQESQSLLQSSSTQSLSTPLKARVNPRPLPIPPMVISLDLSPEEETVNPSPEPEEKPSKPSHTYPHTSTAVAQQEAISSHHIESLKARTEEIEPRSSTSNIEATCPPVRTLGGNSPKVKKRRKRRRKQRNGPLTNQADSPSLKLTSPDTISSFFSNAHHNVLNNVKMVENCVHQYITLDKSICDLLGQKIVCGAELDSSARGILPRCHPGTRNRLIRKLAAWLENTERDYNVVSLTGPAGVGKSSVSQSFAEHARTRKRFGAAFFFARSSGCTDHLRVVPTLVRQLAVHDRDYRTIIVKLLLDDPTILEMNIASQFEQLIMNPFSFLVQQQPERLNAPILIVLDGLEACNNEDAQIELLDLICRSQGLSLPLLWFISFRRESHLTRALKRPDVKKFCASEEISVDDIDGQRDIYSYLQAKFQALRERYPESFDLEDTEQWPLGSQLRQLAHMSSGLFVHAARLVDGFYAKGKRNPQEQLRELVGSMREPGSQLETLTILDDIYKEVLAEVDPSVLPLTKRILSLLVFFPGQTTQRSLTPQDIVNFLGISRGQFYDALDKLHSLIYIPTTERAHCQRLRFYHPSIKDFLKDNRRSGMFSIDIEGLKETFAIQCLRWMNYDIQSHCNCQTSCDLKAGLPQLKWNISKKADQTNTGQLSVSMRGFVRDWVWKACVEAIEHCESSQVVEELKWFNFCHLQQSDVSGNEKRFRELLVKTLGVDEMRCLDLCDTSRSGALFPMIDHDFGLEFHGAQLKSIGIQSS</sequence>
<gene>
    <name evidence="4" type="ORF">NP233_g8154</name>
</gene>
<dbReference type="InterPro" id="IPR056884">
    <property type="entry name" value="NPHP3-like_N"/>
</dbReference>
<feature type="compositionally biased region" description="Polar residues" evidence="2">
    <location>
        <begin position="445"/>
        <end position="458"/>
    </location>
</feature>
<name>A0AAD5YNE3_9AGAR</name>
<evidence type="ECO:0000313" key="4">
    <source>
        <dbReference type="EMBL" id="KAJ3564651.1"/>
    </source>
</evidence>
<evidence type="ECO:0000256" key="1">
    <source>
        <dbReference type="ARBA" id="ARBA00022737"/>
    </source>
</evidence>
<dbReference type="InterPro" id="IPR027417">
    <property type="entry name" value="P-loop_NTPase"/>
</dbReference>